<protein>
    <submittedName>
        <fullName evidence="1">Uncharacterized protein</fullName>
    </submittedName>
</protein>
<dbReference type="OrthoDB" id="6797492at2"/>
<organism evidence="1 2">
    <name type="scientific">Paraburkholderia silviterrae</name>
    <dbReference type="NCBI Taxonomy" id="2528715"/>
    <lineage>
        <taxon>Bacteria</taxon>
        <taxon>Pseudomonadati</taxon>
        <taxon>Pseudomonadota</taxon>
        <taxon>Betaproteobacteria</taxon>
        <taxon>Burkholderiales</taxon>
        <taxon>Burkholderiaceae</taxon>
        <taxon>Paraburkholderia</taxon>
    </lineage>
</organism>
<proteinExistence type="predicted"/>
<dbReference type="InterPro" id="IPR047760">
    <property type="entry name" value="XaxB-like"/>
</dbReference>
<comment type="caution">
    <text evidence="1">The sequence shown here is derived from an EMBL/GenBank/DDBJ whole genome shotgun (WGS) entry which is preliminary data.</text>
</comment>
<dbReference type="NCBIfam" id="NF033927">
    <property type="entry name" value="alph_xenorhab_B"/>
    <property type="match status" value="1"/>
</dbReference>
<dbReference type="AlphaFoldDB" id="A0A4R5M5H8"/>
<evidence type="ECO:0000313" key="2">
    <source>
        <dbReference type="Proteomes" id="UP000295722"/>
    </source>
</evidence>
<accession>A0A4R5M5H8</accession>
<reference evidence="1 2" key="1">
    <citation type="submission" date="2019-03" db="EMBL/GenBank/DDBJ databases">
        <title>Paraburkholderia sp. 4M-K11, isolated from subtropical forest soil.</title>
        <authorList>
            <person name="Gao Z.-H."/>
            <person name="Qiu L.-H."/>
        </authorList>
    </citation>
    <scope>NUCLEOTIDE SEQUENCE [LARGE SCALE GENOMIC DNA]</scope>
    <source>
        <strain evidence="1 2">4M-K11</strain>
    </source>
</reference>
<keyword evidence="2" id="KW-1185">Reference proteome</keyword>
<name>A0A4R5M5H8_9BURK</name>
<dbReference type="RefSeq" id="WP_133197029.1">
    <property type="nucleotide sequence ID" value="NZ_JBHUCW010000022.1"/>
</dbReference>
<sequence>MSNVTPFVSPNASYAEPDFSLIVQSTKDISRLAVFQSEQLMTVMDKAQRASGYALDLDKAMAEELVSISTQAKSLDFREIFSQLAEIDAAIATPKLSPSDLKELQAAREEQSGLFATRITGIKAKLRNAADRLNEKAKEVRGVVLAERTKELLAERQQRQPELSQAVIDKRASWKAIDDDRAKIIAAQDVIRARGIIDIYKDFIPKDLEKIDLKKPEAEAIRLGVEVLKKIMGEVSEGFKYSDLADQRKAFDAKIDVLDADIRALIAEQQANDMLIGDLSAVMSIDQKRDALLGEAKKLPGAFSGFADELDQLNGVAVTEASASKLLGAIESYTVKCLDARNSVIVT</sequence>
<dbReference type="Proteomes" id="UP000295722">
    <property type="component" value="Unassembled WGS sequence"/>
</dbReference>
<gene>
    <name evidence="1" type="ORF">EYW47_22355</name>
</gene>
<dbReference type="EMBL" id="SMRP01000012">
    <property type="protein sequence ID" value="TDG21119.1"/>
    <property type="molecule type" value="Genomic_DNA"/>
</dbReference>
<evidence type="ECO:0000313" key="1">
    <source>
        <dbReference type="EMBL" id="TDG21119.1"/>
    </source>
</evidence>